<dbReference type="AlphaFoldDB" id="A0A485K2Q7"/>
<reference evidence="3 4" key="1">
    <citation type="submission" date="2019-03" db="EMBL/GenBank/DDBJ databases">
        <authorList>
            <person name="Gaulin E."/>
            <person name="Dumas B."/>
        </authorList>
    </citation>
    <scope>NUCLEOTIDE SEQUENCE [LARGE SCALE GENOMIC DNA]</scope>
    <source>
        <strain evidence="3">CBS 568.67</strain>
    </source>
</reference>
<proteinExistence type="predicted"/>
<evidence type="ECO:0000259" key="1">
    <source>
        <dbReference type="PROSITE" id="PS50003"/>
    </source>
</evidence>
<feature type="domain" description="PH" evidence="1">
    <location>
        <begin position="21"/>
        <end position="121"/>
    </location>
</feature>
<dbReference type="SMART" id="SM00233">
    <property type="entry name" value="PH"/>
    <property type="match status" value="1"/>
</dbReference>
<protein>
    <submittedName>
        <fullName evidence="3">Aste57867_317 protein</fullName>
    </submittedName>
</protein>
<evidence type="ECO:0000313" key="4">
    <source>
        <dbReference type="Proteomes" id="UP000332933"/>
    </source>
</evidence>
<name>A0A485K2Q7_9STRA</name>
<dbReference type="InterPro" id="IPR011993">
    <property type="entry name" value="PH-like_dom_sf"/>
</dbReference>
<gene>
    <name evidence="3" type="primary">Aste57867_317</name>
    <name evidence="2" type="ORF">As57867_000317</name>
    <name evidence="3" type="ORF">ASTE57867_317</name>
</gene>
<dbReference type="EMBL" id="VJMH01000014">
    <property type="protein sequence ID" value="KAF0720440.1"/>
    <property type="molecule type" value="Genomic_DNA"/>
</dbReference>
<accession>A0A485K2Q7</accession>
<dbReference type="InterPro" id="IPR001849">
    <property type="entry name" value="PH_domain"/>
</dbReference>
<dbReference type="SUPFAM" id="SSF50729">
    <property type="entry name" value="PH domain-like"/>
    <property type="match status" value="1"/>
</dbReference>
<dbReference type="Gene3D" id="2.30.29.30">
    <property type="entry name" value="Pleckstrin-homology domain (PH domain)/Phosphotyrosine-binding domain (PTB)"/>
    <property type="match status" value="1"/>
</dbReference>
<keyword evidence="4" id="KW-1185">Reference proteome</keyword>
<dbReference type="OrthoDB" id="73919at2759"/>
<evidence type="ECO:0000313" key="3">
    <source>
        <dbReference type="EMBL" id="VFT77543.1"/>
    </source>
</evidence>
<sequence length="164" mass="19161">MVANDIFVRCFVRDGSVYMKQDRKSGFLSLVQWKRRYLALLGDQLHCYERTDGDTPVCSVDLSLCRTDDIEKMPRDCRETGFSKASGWRFAICTPDRRFIFAAESEVDMNEWVRALQRVVLNGLRIYIPTTLAMSMRNTELQNRLRDVDRNVFSLGRQSGQYRK</sequence>
<reference evidence="2" key="2">
    <citation type="submission" date="2019-06" db="EMBL/GenBank/DDBJ databases">
        <title>Genomics analysis of Aphanomyces spp. identifies a new class of oomycete effector associated with host adaptation.</title>
        <authorList>
            <person name="Gaulin E."/>
        </authorList>
    </citation>
    <scope>NUCLEOTIDE SEQUENCE</scope>
    <source>
        <strain evidence="2">CBS 578.67</strain>
    </source>
</reference>
<evidence type="ECO:0000313" key="2">
    <source>
        <dbReference type="EMBL" id="KAF0720440.1"/>
    </source>
</evidence>
<dbReference type="Proteomes" id="UP000332933">
    <property type="component" value="Unassembled WGS sequence"/>
</dbReference>
<dbReference type="PROSITE" id="PS50003">
    <property type="entry name" value="PH_DOMAIN"/>
    <property type="match status" value="1"/>
</dbReference>
<organism evidence="3 4">
    <name type="scientific">Aphanomyces stellatus</name>
    <dbReference type="NCBI Taxonomy" id="120398"/>
    <lineage>
        <taxon>Eukaryota</taxon>
        <taxon>Sar</taxon>
        <taxon>Stramenopiles</taxon>
        <taxon>Oomycota</taxon>
        <taxon>Saprolegniomycetes</taxon>
        <taxon>Saprolegniales</taxon>
        <taxon>Verrucalvaceae</taxon>
        <taxon>Aphanomyces</taxon>
    </lineage>
</organism>
<dbReference type="Pfam" id="PF00169">
    <property type="entry name" value="PH"/>
    <property type="match status" value="1"/>
</dbReference>
<dbReference type="EMBL" id="CAADRA010000014">
    <property type="protein sequence ID" value="VFT77543.1"/>
    <property type="molecule type" value="Genomic_DNA"/>
</dbReference>